<accession>A0A1H9G8M1</accession>
<dbReference type="EMBL" id="FOFX01000057">
    <property type="protein sequence ID" value="SEQ46383.1"/>
    <property type="molecule type" value="Genomic_DNA"/>
</dbReference>
<protein>
    <submittedName>
        <fullName evidence="1">Uncharacterized protein</fullName>
    </submittedName>
</protein>
<name>A0A1H9G8M1_9PROT</name>
<dbReference type="AlphaFoldDB" id="A0A1H9G8M1"/>
<organism evidence="1 2">
    <name type="scientific">Nitrosomonas ureae</name>
    <dbReference type="NCBI Taxonomy" id="44577"/>
    <lineage>
        <taxon>Bacteria</taxon>
        <taxon>Pseudomonadati</taxon>
        <taxon>Pseudomonadota</taxon>
        <taxon>Betaproteobacteria</taxon>
        <taxon>Nitrosomonadales</taxon>
        <taxon>Nitrosomonadaceae</taxon>
        <taxon>Nitrosomonas</taxon>
    </lineage>
</organism>
<proteinExistence type="predicted"/>
<reference evidence="1 2" key="1">
    <citation type="submission" date="2016-10" db="EMBL/GenBank/DDBJ databases">
        <authorList>
            <person name="de Groot N.N."/>
        </authorList>
    </citation>
    <scope>NUCLEOTIDE SEQUENCE [LARGE SCALE GENOMIC DNA]</scope>
    <source>
        <strain evidence="1 2">Nm9</strain>
    </source>
</reference>
<evidence type="ECO:0000313" key="1">
    <source>
        <dbReference type="EMBL" id="SEQ46383.1"/>
    </source>
</evidence>
<evidence type="ECO:0000313" key="2">
    <source>
        <dbReference type="Proteomes" id="UP000181998"/>
    </source>
</evidence>
<dbReference type="Proteomes" id="UP000181998">
    <property type="component" value="Unassembled WGS sequence"/>
</dbReference>
<sequence length="40" mass="4742">MHTKVIIMSTFKVLIPDYIETDDELSDWICDNPQLFEKGR</sequence>
<gene>
    <name evidence="1" type="ORF">SAMN05421510_105714</name>
</gene>